<protein>
    <submittedName>
        <fullName evidence="1">Uncharacterized protein</fullName>
    </submittedName>
</protein>
<gene>
    <name evidence="1" type="ORF">g.6492</name>
</gene>
<reference evidence="1" key="1">
    <citation type="submission" date="2015-11" db="EMBL/GenBank/DDBJ databases">
        <title>De novo transcriptome assembly of four potential Pierce s Disease insect vectors from Arizona vineyards.</title>
        <authorList>
            <person name="Tassone E.E."/>
        </authorList>
    </citation>
    <scope>NUCLEOTIDE SEQUENCE</scope>
</reference>
<proteinExistence type="predicted"/>
<evidence type="ECO:0000313" key="1">
    <source>
        <dbReference type="EMBL" id="JAT01497.1"/>
    </source>
</evidence>
<feature type="non-terminal residue" evidence="1">
    <location>
        <position position="1"/>
    </location>
</feature>
<dbReference type="AlphaFoldDB" id="A0A1B6JQG1"/>
<accession>A0A1B6JQG1</accession>
<dbReference type="EMBL" id="GECU01006210">
    <property type="protein sequence ID" value="JAT01497.1"/>
    <property type="molecule type" value="Transcribed_RNA"/>
</dbReference>
<sequence>VTQDMIAQKNAKKEAIRALEAEWAAFEEVLLEQRNLEDKKSAIRKVIQEHKSKRDALASEISDFDPKIFDMLHYSVSSLRDARTFSLDISLVDSLLRHGVKVPSNAEEAEEALRQLEEKKSG</sequence>
<feature type="non-terminal residue" evidence="1">
    <location>
        <position position="122"/>
    </location>
</feature>
<organism evidence="1">
    <name type="scientific">Homalodisca liturata</name>
    <dbReference type="NCBI Taxonomy" id="320908"/>
    <lineage>
        <taxon>Eukaryota</taxon>
        <taxon>Metazoa</taxon>
        <taxon>Ecdysozoa</taxon>
        <taxon>Arthropoda</taxon>
        <taxon>Hexapoda</taxon>
        <taxon>Insecta</taxon>
        <taxon>Pterygota</taxon>
        <taxon>Neoptera</taxon>
        <taxon>Paraneoptera</taxon>
        <taxon>Hemiptera</taxon>
        <taxon>Auchenorrhyncha</taxon>
        <taxon>Membracoidea</taxon>
        <taxon>Cicadellidae</taxon>
        <taxon>Cicadellinae</taxon>
        <taxon>Proconiini</taxon>
        <taxon>Homalodisca</taxon>
    </lineage>
</organism>
<name>A0A1B6JQG1_9HEMI</name>